<keyword evidence="9" id="KW-0670">Pyruvate</keyword>
<evidence type="ECO:0000256" key="3">
    <source>
        <dbReference type="ARBA" id="ARBA00022691"/>
    </source>
</evidence>
<keyword evidence="5" id="KW-0408">Iron</keyword>
<keyword evidence="3" id="KW-0949">S-adenosyl-L-methionine</keyword>
<keyword evidence="2" id="KW-0004">4Fe-4S</keyword>
<dbReference type="InterPro" id="IPR027596">
    <property type="entry name" value="AmmeMemoSam_rS"/>
</dbReference>
<dbReference type="SUPFAM" id="SSF102114">
    <property type="entry name" value="Radical SAM enzymes"/>
    <property type="match status" value="1"/>
</dbReference>
<dbReference type="RefSeq" id="WP_219855675.1">
    <property type="nucleotide sequence ID" value="NZ_BLRY01000162.1"/>
</dbReference>
<feature type="domain" description="Radical SAM core" evidence="8">
    <location>
        <begin position="136"/>
        <end position="357"/>
    </location>
</feature>
<feature type="transmembrane region" description="Helical" evidence="7">
    <location>
        <begin position="333"/>
        <end position="352"/>
    </location>
</feature>
<sequence>RVMSSTRHDLSKLARLVAYRKMDRREFLSQALKAGVLATAASIFLTACRRPPVAEVAPEEPTPSFDQQALTEARYYVKMEGETIQCQLCFRRCTISEGQRGYCTVRANKGGTLYTLVYAMPAAIQVDPVEKEPLLHFFPGTMTLCFGTAGCNFKCSFCHNWHLAARTPEEVAATPLSAEEAVNKALELDVQSISFTYNEPTVFYEWAYDVAKLAQERGLRTYFHTNGAINPEPLRALLKHLDAVAVDLKAFTAEFYQVTSFSELEPVLTTLKIIKESPMHRGAPRRMKIGLFSREVKNMPILIIILGVLGVIAGIITWILAACIIPGQAAGPFPPIGLIVLGIGLVLVGLQLKKSPAQKK</sequence>
<organism evidence="9 10">
    <name type="scientific">Candidatus Hakubella thermalkaliphila</name>
    <dbReference type="NCBI Taxonomy" id="2754717"/>
    <lineage>
        <taxon>Bacteria</taxon>
        <taxon>Bacillati</taxon>
        <taxon>Actinomycetota</taxon>
        <taxon>Actinomycetota incertae sedis</taxon>
        <taxon>Candidatus Hakubellales</taxon>
        <taxon>Candidatus Hakubellaceae</taxon>
        <taxon>Candidatus Hakubella</taxon>
    </lineage>
</organism>
<dbReference type="GO" id="GO:0051539">
    <property type="term" value="F:4 iron, 4 sulfur cluster binding"/>
    <property type="evidence" value="ECO:0007669"/>
    <property type="project" value="UniProtKB-KW"/>
</dbReference>
<dbReference type="GO" id="GO:0016829">
    <property type="term" value="F:lyase activity"/>
    <property type="evidence" value="ECO:0007669"/>
    <property type="project" value="UniProtKB-KW"/>
</dbReference>
<dbReference type="InterPro" id="IPR058240">
    <property type="entry name" value="rSAM_sf"/>
</dbReference>
<dbReference type="InterPro" id="IPR034457">
    <property type="entry name" value="Organic_radical-activating"/>
</dbReference>
<accession>A0A6V8P7F8</accession>
<evidence type="ECO:0000256" key="1">
    <source>
        <dbReference type="ARBA" id="ARBA00001966"/>
    </source>
</evidence>
<comment type="caution">
    <text evidence="9">The sequence shown here is derived from an EMBL/GenBank/DDBJ whole genome shotgun (WGS) entry which is preliminary data.</text>
</comment>
<dbReference type="PROSITE" id="PS51918">
    <property type="entry name" value="RADICAL_SAM"/>
    <property type="match status" value="1"/>
</dbReference>
<feature type="non-terminal residue" evidence="9">
    <location>
        <position position="1"/>
    </location>
</feature>
<name>A0A6V8P7F8_9ACTN</name>
<evidence type="ECO:0000256" key="6">
    <source>
        <dbReference type="ARBA" id="ARBA00023014"/>
    </source>
</evidence>
<gene>
    <name evidence="9" type="ORF">HKBW3S33_01692</name>
</gene>
<evidence type="ECO:0000313" key="9">
    <source>
        <dbReference type="EMBL" id="GFP28277.1"/>
    </source>
</evidence>
<dbReference type="AlphaFoldDB" id="A0A6V8P7F8"/>
<evidence type="ECO:0000259" key="8">
    <source>
        <dbReference type="PROSITE" id="PS51918"/>
    </source>
</evidence>
<dbReference type="GO" id="GO:0046872">
    <property type="term" value="F:metal ion binding"/>
    <property type="evidence" value="ECO:0007669"/>
    <property type="project" value="UniProtKB-KW"/>
</dbReference>
<dbReference type="PANTHER" id="PTHR30352">
    <property type="entry name" value="PYRUVATE FORMATE-LYASE-ACTIVATING ENZYME"/>
    <property type="match status" value="1"/>
</dbReference>
<dbReference type="InterPro" id="IPR007197">
    <property type="entry name" value="rSAM"/>
</dbReference>
<keyword evidence="6" id="KW-0411">Iron-sulfur</keyword>
<comment type="cofactor">
    <cofactor evidence="1">
        <name>[4Fe-4S] cluster</name>
        <dbReference type="ChEBI" id="CHEBI:49883"/>
    </cofactor>
</comment>
<protein>
    <submittedName>
        <fullName evidence="9">Pyruvate formate lyase activating enzyme</fullName>
    </submittedName>
</protein>
<keyword evidence="7" id="KW-0472">Membrane</keyword>
<evidence type="ECO:0000256" key="2">
    <source>
        <dbReference type="ARBA" id="ARBA00022485"/>
    </source>
</evidence>
<dbReference type="CDD" id="cd01335">
    <property type="entry name" value="Radical_SAM"/>
    <property type="match status" value="1"/>
</dbReference>
<dbReference type="SFLD" id="SFLDS00029">
    <property type="entry name" value="Radical_SAM"/>
    <property type="match status" value="1"/>
</dbReference>
<feature type="transmembrane region" description="Helical" evidence="7">
    <location>
        <begin position="301"/>
        <end position="327"/>
    </location>
</feature>
<dbReference type="Gene3D" id="3.20.20.70">
    <property type="entry name" value="Aldolase class I"/>
    <property type="match status" value="1"/>
</dbReference>
<keyword evidence="7" id="KW-0812">Transmembrane</keyword>
<keyword evidence="7" id="KW-1133">Transmembrane helix</keyword>
<dbReference type="EMBL" id="BLRY01000162">
    <property type="protein sequence ID" value="GFP28277.1"/>
    <property type="molecule type" value="Genomic_DNA"/>
</dbReference>
<keyword evidence="9" id="KW-0456">Lyase</keyword>
<dbReference type="Pfam" id="PF04055">
    <property type="entry name" value="Radical_SAM"/>
    <property type="match status" value="1"/>
</dbReference>
<evidence type="ECO:0000256" key="5">
    <source>
        <dbReference type="ARBA" id="ARBA00023004"/>
    </source>
</evidence>
<dbReference type="InterPro" id="IPR013785">
    <property type="entry name" value="Aldolase_TIM"/>
</dbReference>
<reference evidence="9 10" key="1">
    <citation type="journal article" date="2020" name="Front. Microbiol.">
        <title>Single-cell genomics of novel Actinobacteria with the Wood-Ljungdahl pathway discovered in a serpentinizing system.</title>
        <authorList>
            <person name="Merino N."/>
            <person name="Kawai M."/>
            <person name="Boyd E.S."/>
            <person name="Colman D.R."/>
            <person name="McGlynn S.E."/>
            <person name="Nealson K.H."/>
            <person name="Kurokawa K."/>
            <person name="Hongoh Y."/>
        </authorList>
    </citation>
    <scope>NUCLEOTIDE SEQUENCE [LARGE SCALE GENOMIC DNA]</scope>
    <source>
        <strain evidence="9 10">S33</strain>
    </source>
</reference>
<evidence type="ECO:0000256" key="7">
    <source>
        <dbReference type="SAM" id="Phobius"/>
    </source>
</evidence>
<keyword evidence="4" id="KW-0479">Metal-binding</keyword>
<evidence type="ECO:0000313" key="10">
    <source>
        <dbReference type="Proteomes" id="UP000591948"/>
    </source>
</evidence>
<keyword evidence="10" id="KW-1185">Reference proteome</keyword>
<dbReference type="PANTHER" id="PTHR30352:SF5">
    <property type="entry name" value="PYRUVATE FORMATE-LYASE 1-ACTIVATING ENZYME"/>
    <property type="match status" value="1"/>
</dbReference>
<dbReference type="SFLD" id="SFLDG01101">
    <property type="entry name" value="Uncharacterised_Radical_SAM_Su"/>
    <property type="match status" value="1"/>
</dbReference>
<proteinExistence type="predicted"/>
<dbReference type="Proteomes" id="UP000591948">
    <property type="component" value="Unassembled WGS sequence"/>
</dbReference>
<evidence type="ECO:0000256" key="4">
    <source>
        <dbReference type="ARBA" id="ARBA00022723"/>
    </source>
</evidence>